<accession>A0AAN6H091</accession>
<evidence type="ECO:0000313" key="2">
    <source>
        <dbReference type="EMBL" id="KAK0951157.1"/>
    </source>
</evidence>
<comment type="caution">
    <text evidence="2">The sequence shown here is derived from an EMBL/GenBank/DDBJ whole genome shotgun (WGS) entry which is preliminary data.</text>
</comment>
<feature type="chain" id="PRO_5042994820" evidence="1">
    <location>
        <begin position="19"/>
        <end position="292"/>
    </location>
</feature>
<reference evidence="2" key="1">
    <citation type="submission" date="2023-06" db="EMBL/GenBank/DDBJ databases">
        <title>Black Yeasts Isolated from many extreme environments.</title>
        <authorList>
            <person name="Coleine C."/>
            <person name="Stajich J.E."/>
            <person name="Selbmann L."/>
        </authorList>
    </citation>
    <scope>NUCLEOTIDE SEQUENCE</scope>
    <source>
        <strain evidence="2">CCFEE 5200</strain>
    </source>
</reference>
<keyword evidence="1" id="KW-0732">Signal</keyword>
<dbReference type="AlphaFoldDB" id="A0AAN6H091"/>
<sequence>MQSSLSLWFLCLIFGADLDILKEEASEALDESSHLRNKGWTASLGSTAMIDILRLDPSCHAHSLGTICALSDIEGDILLPAPPKACRMDKGRLQAMAEFHGAMYINNDNLTRVAATKNAERDITSIHLAFPAVQDQSILLAMAAWLSVLRNVKDEVERLDADIAQLALTDSAAILTSSIRSSSRSPQRYGGACLNPACDPTRAWTKNFVRQLRGLVPHAVYTTVNGSVLDVWEVMLAGVLVREMSAVDIGTSLGVRTRTIGFRPFFLLLQVDLAFARDGVSEDETLQEMAWM</sequence>
<name>A0AAN6H091_9PEZI</name>
<protein>
    <submittedName>
        <fullName evidence="2">Uncharacterized protein</fullName>
    </submittedName>
</protein>
<evidence type="ECO:0000256" key="1">
    <source>
        <dbReference type="SAM" id="SignalP"/>
    </source>
</evidence>
<feature type="signal peptide" evidence="1">
    <location>
        <begin position="1"/>
        <end position="18"/>
    </location>
</feature>
<dbReference type="Proteomes" id="UP001175353">
    <property type="component" value="Unassembled WGS sequence"/>
</dbReference>
<keyword evidence="3" id="KW-1185">Reference proteome</keyword>
<organism evidence="2 3">
    <name type="scientific">Friedmanniomyces endolithicus</name>
    <dbReference type="NCBI Taxonomy" id="329885"/>
    <lineage>
        <taxon>Eukaryota</taxon>
        <taxon>Fungi</taxon>
        <taxon>Dikarya</taxon>
        <taxon>Ascomycota</taxon>
        <taxon>Pezizomycotina</taxon>
        <taxon>Dothideomycetes</taxon>
        <taxon>Dothideomycetidae</taxon>
        <taxon>Mycosphaerellales</taxon>
        <taxon>Teratosphaeriaceae</taxon>
        <taxon>Friedmanniomyces</taxon>
    </lineage>
</organism>
<gene>
    <name evidence="2" type="ORF">LTR91_025172</name>
</gene>
<evidence type="ECO:0000313" key="3">
    <source>
        <dbReference type="Proteomes" id="UP001175353"/>
    </source>
</evidence>
<proteinExistence type="predicted"/>
<dbReference type="EMBL" id="JAUJLE010000725">
    <property type="protein sequence ID" value="KAK0951157.1"/>
    <property type="molecule type" value="Genomic_DNA"/>
</dbReference>